<evidence type="ECO:0000313" key="3">
    <source>
        <dbReference type="Proteomes" id="UP001153069"/>
    </source>
</evidence>
<dbReference type="InterPro" id="IPR013078">
    <property type="entry name" value="His_Pase_superF_clade-1"/>
</dbReference>
<gene>
    <name evidence="2" type="ORF">SEMRO_411_G137750.1</name>
</gene>
<proteinExistence type="predicted"/>
<organism evidence="2 3">
    <name type="scientific">Seminavis robusta</name>
    <dbReference type="NCBI Taxonomy" id="568900"/>
    <lineage>
        <taxon>Eukaryota</taxon>
        <taxon>Sar</taxon>
        <taxon>Stramenopiles</taxon>
        <taxon>Ochrophyta</taxon>
        <taxon>Bacillariophyta</taxon>
        <taxon>Bacillariophyceae</taxon>
        <taxon>Bacillariophycidae</taxon>
        <taxon>Naviculales</taxon>
        <taxon>Naviculaceae</taxon>
        <taxon>Seminavis</taxon>
    </lineage>
</organism>
<name>A0A9N8E0F5_9STRA</name>
<dbReference type="InterPro" id="IPR029033">
    <property type="entry name" value="His_PPase_superfam"/>
</dbReference>
<dbReference type="AlphaFoldDB" id="A0A9N8E0F5"/>
<evidence type="ECO:0000313" key="2">
    <source>
        <dbReference type="EMBL" id="CAB9509945.1"/>
    </source>
</evidence>
<dbReference type="PANTHER" id="PTHR48100:SF61">
    <property type="entry name" value="PHOSPHOGLYCERATE MUTASE"/>
    <property type="match status" value="1"/>
</dbReference>
<dbReference type="EMBL" id="CAICTM010000410">
    <property type="protein sequence ID" value="CAB9509945.1"/>
    <property type="molecule type" value="Genomic_DNA"/>
</dbReference>
<dbReference type="OrthoDB" id="496981at2759"/>
<sequence length="299" mass="33570">MGAPNEENLNASNHEGGRGCFTKGASRQGVKTVYFIRHAESDENRRRASLTKCFEQISTGAMPSTEDLNASFELLNVPAQVNSDVSQIGARQIKHMGNLLQGNNFLEKAKIQLVVHSPLVRARQTCEGLLGCVAKPLQKPSCVKRVEELDFLVERQPQEVPQDVILKDVAPTSSSFTRRIKQFEQWLEKQPEDIVAVVGHSLHFKTMLGVPFKFKNCEVWVAQFDPKRRQVGEEQVAKTNINCSNRSANSLLPTMPQLPPMPQSMQQMQMNFVQSMKRQTVSPWSGLKRVHCCDIGREG</sequence>
<dbReference type="CDD" id="cd07067">
    <property type="entry name" value="HP_PGM_like"/>
    <property type="match status" value="1"/>
</dbReference>
<feature type="region of interest" description="Disordered" evidence="1">
    <location>
        <begin position="1"/>
        <end position="23"/>
    </location>
</feature>
<evidence type="ECO:0000256" key="1">
    <source>
        <dbReference type="SAM" id="MobiDB-lite"/>
    </source>
</evidence>
<dbReference type="GO" id="GO:0005737">
    <property type="term" value="C:cytoplasm"/>
    <property type="evidence" value="ECO:0007669"/>
    <property type="project" value="TreeGrafter"/>
</dbReference>
<dbReference type="Proteomes" id="UP001153069">
    <property type="component" value="Unassembled WGS sequence"/>
</dbReference>
<dbReference type="GO" id="GO:0016791">
    <property type="term" value="F:phosphatase activity"/>
    <property type="evidence" value="ECO:0007669"/>
    <property type="project" value="TreeGrafter"/>
</dbReference>
<accession>A0A9N8E0F5</accession>
<keyword evidence="3" id="KW-1185">Reference proteome</keyword>
<comment type="caution">
    <text evidence="2">The sequence shown here is derived from an EMBL/GenBank/DDBJ whole genome shotgun (WGS) entry which is preliminary data.</text>
</comment>
<reference evidence="2" key="1">
    <citation type="submission" date="2020-06" db="EMBL/GenBank/DDBJ databases">
        <authorList>
            <consortium name="Plant Systems Biology data submission"/>
        </authorList>
    </citation>
    <scope>NUCLEOTIDE SEQUENCE</scope>
    <source>
        <strain evidence="2">D6</strain>
    </source>
</reference>
<dbReference type="PANTHER" id="PTHR48100">
    <property type="entry name" value="BROAD-SPECIFICITY PHOSPHATASE YOR283W-RELATED"/>
    <property type="match status" value="1"/>
</dbReference>
<dbReference type="SUPFAM" id="SSF53254">
    <property type="entry name" value="Phosphoglycerate mutase-like"/>
    <property type="match status" value="1"/>
</dbReference>
<dbReference type="Gene3D" id="3.40.50.1240">
    <property type="entry name" value="Phosphoglycerate mutase-like"/>
    <property type="match status" value="1"/>
</dbReference>
<dbReference type="InterPro" id="IPR050275">
    <property type="entry name" value="PGM_Phosphatase"/>
</dbReference>
<protein>
    <submittedName>
        <fullName evidence="2">Pfam:PGAM</fullName>
    </submittedName>
</protein>